<protein>
    <recommendedName>
        <fullName evidence="4">DUF5058 domain-containing protein</fullName>
    </recommendedName>
</protein>
<gene>
    <name evidence="2" type="ORF">SAMN05421791_101250</name>
</gene>
<feature type="transmembrane region" description="Helical" evidence="1">
    <location>
        <begin position="183"/>
        <end position="203"/>
    </location>
</feature>
<keyword evidence="1" id="KW-0472">Membrane</keyword>
<feature type="transmembrane region" description="Helical" evidence="1">
    <location>
        <begin position="123"/>
        <end position="142"/>
    </location>
</feature>
<dbReference type="EMBL" id="FNCK01000001">
    <property type="protein sequence ID" value="SDF85559.1"/>
    <property type="molecule type" value="Genomic_DNA"/>
</dbReference>
<reference evidence="2 3" key="1">
    <citation type="submission" date="2016-10" db="EMBL/GenBank/DDBJ databases">
        <authorList>
            <person name="de Groot N.N."/>
        </authorList>
    </citation>
    <scope>NUCLEOTIDE SEQUENCE [LARGE SCALE GENOMIC DNA]</scope>
    <source>
        <strain evidence="2 3">ATCC BAA-466</strain>
    </source>
</reference>
<keyword evidence="1" id="KW-1133">Transmembrane helix</keyword>
<keyword evidence="3" id="KW-1185">Reference proteome</keyword>
<evidence type="ECO:0000313" key="2">
    <source>
        <dbReference type="EMBL" id="SDF85559.1"/>
    </source>
</evidence>
<evidence type="ECO:0008006" key="4">
    <source>
        <dbReference type="Google" id="ProtNLM"/>
    </source>
</evidence>
<organism evidence="2 3">
    <name type="scientific">Facklamia miroungae</name>
    <dbReference type="NCBI Taxonomy" id="120956"/>
    <lineage>
        <taxon>Bacteria</taxon>
        <taxon>Bacillati</taxon>
        <taxon>Bacillota</taxon>
        <taxon>Bacilli</taxon>
        <taxon>Lactobacillales</taxon>
        <taxon>Aerococcaceae</taxon>
        <taxon>Facklamia</taxon>
    </lineage>
</organism>
<feature type="transmembrane region" description="Helical" evidence="1">
    <location>
        <begin position="12"/>
        <end position="32"/>
    </location>
</feature>
<dbReference type="InterPro" id="IPR032479">
    <property type="entry name" value="DUF5058"/>
</dbReference>
<dbReference type="Pfam" id="PF16481">
    <property type="entry name" value="DUF5058"/>
    <property type="match status" value="1"/>
</dbReference>
<dbReference type="OrthoDB" id="86868at2"/>
<sequence>MSEHLQFANHPLMYIVSGIGIALVLVQGTYILRKAMKATKELNMDQKRVKKGLRVAAMASIGPALGIVGSILSLIVSLGAPVSALRMSIIGGTNYETMAATFGAQAAGGELSPMMDPTVYANALWTPALGVIPWLVVTFFFGHRMNIINDFMTGGRKALLPAVSVGAMLGSFAYFVMNNVVKITINPSYAVASLSALVIMIICQKFSDKYEWLKSWSLTIAMFAGAMFGMFFV</sequence>
<evidence type="ECO:0000256" key="1">
    <source>
        <dbReference type="SAM" id="Phobius"/>
    </source>
</evidence>
<dbReference type="RefSeq" id="WP_090288951.1">
    <property type="nucleotide sequence ID" value="NZ_FNCK01000001.1"/>
</dbReference>
<dbReference type="Proteomes" id="UP000199708">
    <property type="component" value="Unassembled WGS sequence"/>
</dbReference>
<evidence type="ECO:0000313" key="3">
    <source>
        <dbReference type="Proteomes" id="UP000199708"/>
    </source>
</evidence>
<dbReference type="STRING" id="120956.SAMN05421791_101250"/>
<feature type="transmembrane region" description="Helical" evidence="1">
    <location>
        <begin position="158"/>
        <end position="177"/>
    </location>
</feature>
<feature type="transmembrane region" description="Helical" evidence="1">
    <location>
        <begin position="53"/>
        <end position="78"/>
    </location>
</feature>
<proteinExistence type="predicted"/>
<keyword evidence="1" id="KW-0812">Transmembrane</keyword>
<accession>A0A1G7PIR6</accession>
<feature type="transmembrane region" description="Helical" evidence="1">
    <location>
        <begin position="215"/>
        <end position="232"/>
    </location>
</feature>
<name>A0A1G7PIR6_9LACT</name>
<dbReference type="AlphaFoldDB" id="A0A1G7PIR6"/>